<comment type="caution">
    <text evidence="2">The sequence shown here is derived from an EMBL/GenBank/DDBJ whole genome shotgun (WGS) entry which is preliminary data.</text>
</comment>
<feature type="compositionally biased region" description="Basic residues" evidence="1">
    <location>
        <begin position="7"/>
        <end position="18"/>
    </location>
</feature>
<dbReference type="Gene3D" id="2.40.70.10">
    <property type="entry name" value="Acid Proteases"/>
    <property type="match status" value="1"/>
</dbReference>
<evidence type="ECO:0000313" key="3">
    <source>
        <dbReference type="Proteomes" id="UP000828390"/>
    </source>
</evidence>
<protein>
    <submittedName>
        <fullName evidence="2">Uncharacterized protein</fullName>
    </submittedName>
</protein>
<evidence type="ECO:0000256" key="1">
    <source>
        <dbReference type="SAM" id="MobiDB-lite"/>
    </source>
</evidence>
<sequence>MEDSRQPFKRKGTTHYGRRQREVPLESCEGHDGWEEKQQGRSHTDKAAGSTEVQRPSKLAEGVYVHGKVNGHPLTFTAITDASRAIISTRAFNQLPGTSRPQLDQSVRLVVANGAPIKDAGEAIMQLELCPVTLSEQVIIAEIEDEALLGTTFLRKDTENQQISC</sequence>
<keyword evidence="3" id="KW-1185">Reference proteome</keyword>
<proteinExistence type="predicted"/>
<evidence type="ECO:0000313" key="2">
    <source>
        <dbReference type="EMBL" id="KAH3842277.1"/>
    </source>
</evidence>
<dbReference type="InterPro" id="IPR021109">
    <property type="entry name" value="Peptidase_aspartic_dom_sf"/>
</dbReference>
<gene>
    <name evidence="2" type="ORF">DPMN_115774</name>
</gene>
<reference evidence="2" key="2">
    <citation type="submission" date="2020-11" db="EMBL/GenBank/DDBJ databases">
        <authorList>
            <person name="McCartney M.A."/>
            <person name="Auch B."/>
            <person name="Kono T."/>
            <person name="Mallez S."/>
            <person name="Becker A."/>
            <person name="Gohl D.M."/>
            <person name="Silverstein K.A.T."/>
            <person name="Koren S."/>
            <person name="Bechman K.B."/>
            <person name="Herman A."/>
            <person name="Abrahante J.E."/>
            <person name="Garbe J."/>
        </authorList>
    </citation>
    <scope>NUCLEOTIDE SEQUENCE</scope>
    <source>
        <strain evidence="2">Duluth1</strain>
        <tissue evidence="2">Whole animal</tissue>
    </source>
</reference>
<reference evidence="2" key="1">
    <citation type="journal article" date="2019" name="bioRxiv">
        <title>The Genome of the Zebra Mussel, Dreissena polymorpha: A Resource for Invasive Species Research.</title>
        <authorList>
            <person name="McCartney M.A."/>
            <person name="Auch B."/>
            <person name="Kono T."/>
            <person name="Mallez S."/>
            <person name="Zhang Y."/>
            <person name="Obille A."/>
            <person name="Becker A."/>
            <person name="Abrahante J.E."/>
            <person name="Garbe J."/>
            <person name="Badalamenti J.P."/>
            <person name="Herman A."/>
            <person name="Mangelson H."/>
            <person name="Liachko I."/>
            <person name="Sullivan S."/>
            <person name="Sone E.D."/>
            <person name="Koren S."/>
            <person name="Silverstein K.A.T."/>
            <person name="Beckman K.B."/>
            <person name="Gohl D.M."/>
        </authorList>
    </citation>
    <scope>NUCLEOTIDE SEQUENCE</scope>
    <source>
        <strain evidence="2">Duluth1</strain>
        <tissue evidence="2">Whole animal</tissue>
    </source>
</reference>
<dbReference type="AlphaFoldDB" id="A0A9D4KN33"/>
<feature type="region of interest" description="Disordered" evidence="1">
    <location>
        <begin position="1"/>
        <end position="55"/>
    </location>
</feature>
<name>A0A9D4KN33_DREPO</name>
<dbReference type="Proteomes" id="UP000828390">
    <property type="component" value="Unassembled WGS sequence"/>
</dbReference>
<dbReference type="EMBL" id="JAIWYP010000004">
    <property type="protein sequence ID" value="KAH3842277.1"/>
    <property type="molecule type" value="Genomic_DNA"/>
</dbReference>
<feature type="compositionally biased region" description="Basic and acidic residues" evidence="1">
    <location>
        <begin position="19"/>
        <end position="46"/>
    </location>
</feature>
<accession>A0A9D4KN33</accession>
<organism evidence="2 3">
    <name type="scientific">Dreissena polymorpha</name>
    <name type="common">Zebra mussel</name>
    <name type="synonym">Mytilus polymorpha</name>
    <dbReference type="NCBI Taxonomy" id="45954"/>
    <lineage>
        <taxon>Eukaryota</taxon>
        <taxon>Metazoa</taxon>
        <taxon>Spiralia</taxon>
        <taxon>Lophotrochozoa</taxon>
        <taxon>Mollusca</taxon>
        <taxon>Bivalvia</taxon>
        <taxon>Autobranchia</taxon>
        <taxon>Heteroconchia</taxon>
        <taxon>Euheterodonta</taxon>
        <taxon>Imparidentia</taxon>
        <taxon>Neoheterodontei</taxon>
        <taxon>Myida</taxon>
        <taxon>Dreissenoidea</taxon>
        <taxon>Dreissenidae</taxon>
        <taxon>Dreissena</taxon>
    </lineage>
</organism>